<dbReference type="AlphaFoldDB" id="A0A1I0NEW9"/>
<keyword evidence="3" id="KW-1185">Reference proteome</keyword>
<reference evidence="3" key="1">
    <citation type="submission" date="2016-10" db="EMBL/GenBank/DDBJ databases">
        <authorList>
            <person name="Varghese N."/>
            <person name="Submissions S."/>
        </authorList>
    </citation>
    <scope>NUCLEOTIDE SEQUENCE [LARGE SCALE GENOMIC DNA]</scope>
    <source>
        <strain evidence="3">CGMCC 1.12402</strain>
    </source>
</reference>
<dbReference type="OrthoDB" id="1467737at2"/>
<dbReference type="GeneID" id="99985868"/>
<dbReference type="RefSeq" id="WP_139177424.1">
    <property type="nucleotide sequence ID" value="NZ_FOIR01000001.1"/>
</dbReference>
<keyword evidence="1" id="KW-1133">Transmembrane helix</keyword>
<evidence type="ECO:0008006" key="4">
    <source>
        <dbReference type="Google" id="ProtNLM"/>
    </source>
</evidence>
<feature type="transmembrane region" description="Helical" evidence="1">
    <location>
        <begin position="6"/>
        <end position="24"/>
    </location>
</feature>
<evidence type="ECO:0000313" key="2">
    <source>
        <dbReference type="EMBL" id="SEV99703.1"/>
    </source>
</evidence>
<accession>A0A1I0NEW9</accession>
<keyword evidence="1" id="KW-0472">Membrane</keyword>
<keyword evidence="1" id="KW-0812">Transmembrane</keyword>
<name>A0A1I0NEW9_9BACT</name>
<gene>
    <name evidence="2" type="ORF">SAMN05216290_1137</name>
</gene>
<feature type="transmembrane region" description="Helical" evidence="1">
    <location>
        <begin position="57"/>
        <end position="83"/>
    </location>
</feature>
<dbReference type="Proteomes" id="UP000199437">
    <property type="component" value="Unassembled WGS sequence"/>
</dbReference>
<proteinExistence type="predicted"/>
<sequence length="119" mass="13538">MSNFEIIAITVAGLMTSVLIFNFLGEKIRTDIIPFFIKKPKKFSPKTRRMVRIWRKYGVVGVCFLTPLILSPPGGALLVAAVGAPRKQVFLYMLLFGLMWATIWTYSVDWLIESGLVRR</sequence>
<organism evidence="2 3">
    <name type="scientific">Roseivirga pacifica</name>
    <dbReference type="NCBI Taxonomy" id="1267423"/>
    <lineage>
        <taxon>Bacteria</taxon>
        <taxon>Pseudomonadati</taxon>
        <taxon>Bacteroidota</taxon>
        <taxon>Cytophagia</taxon>
        <taxon>Cytophagales</taxon>
        <taxon>Roseivirgaceae</taxon>
        <taxon>Roseivirga</taxon>
    </lineage>
</organism>
<feature type="transmembrane region" description="Helical" evidence="1">
    <location>
        <begin position="89"/>
        <end position="112"/>
    </location>
</feature>
<dbReference type="STRING" id="1267423.SAMN05216290_1137"/>
<evidence type="ECO:0000256" key="1">
    <source>
        <dbReference type="SAM" id="Phobius"/>
    </source>
</evidence>
<evidence type="ECO:0000313" key="3">
    <source>
        <dbReference type="Proteomes" id="UP000199437"/>
    </source>
</evidence>
<dbReference type="EMBL" id="FOIR01000001">
    <property type="protein sequence ID" value="SEV99703.1"/>
    <property type="molecule type" value="Genomic_DNA"/>
</dbReference>
<protein>
    <recommendedName>
        <fullName evidence="4">Small multi-drug export protein</fullName>
    </recommendedName>
</protein>